<dbReference type="VEuPathDB" id="GiardiaDB:SS50377_27126"/>
<evidence type="ECO:0000313" key="2">
    <source>
        <dbReference type="EMBL" id="EST43747.1"/>
    </source>
</evidence>
<organism evidence="2">
    <name type="scientific">Spironucleus salmonicida</name>
    <dbReference type="NCBI Taxonomy" id="348837"/>
    <lineage>
        <taxon>Eukaryota</taxon>
        <taxon>Metamonada</taxon>
        <taxon>Diplomonadida</taxon>
        <taxon>Hexamitidae</taxon>
        <taxon>Hexamitinae</taxon>
        <taxon>Spironucleus</taxon>
    </lineage>
</organism>
<reference evidence="2 3" key="1">
    <citation type="journal article" date="2014" name="PLoS Genet.">
        <title>The Genome of Spironucleus salmonicida Highlights a Fish Pathogen Adapted to Fluctuating Environments.</title>
        <authorList>
            <person name="Xu F."/>
            <person name="Jerlstrom-Hultqvist J."/>
            <person name="Einarsson E."/>
            <person name="Astvaldsson A."/>
            <person name="Svard S.G."/>
            <person name="Andersson J.O."/>
        </authorList>
    </citation>
    <scope>NUCLEOTIDE SEQUENCE</scope>
    <source>
        <strain evidence="3">ATCC 50377</strain>
    </source>
</reference>
<dbReference type="InterPro" id="IPR036883">
    <property type="entry name" value="PDCD5-like_sf"/>
</dbReference>
<dbReference type="SUPFAM" id="SSF46950">
    <property type="entry name" value="Double-stranded DNA-binding domain"/>
    <property type="match status" value="1"/>
</dbReference>
<dbReference type="PANTHER" id="PTHR10840:SF0">
    <property type="entry name" value="PROGRAMMED CELL DEATH PROTEIN 5"/>
    <property type="match status" value="1"/>
</dbReference>
<keyword evidence="4" id="KW-1185">Reference proteome</keyword>
<proteinExistence type="inferred from homology"/>
<dbReference type="Pfam" id="PF01984">
    <property type="entry name" value="dsDNA_bind"/>
    <property type="match status" value="1"/>
</dbReference>
<name>V6LGV7_9EUKA</name>
<dbReference type="PANTHER" id="PTHR10840">
    <property type="entry name" value="PROGRAMMED CELL DEATH PROTEIN 5"/>
    <property type="match status" value="1"/>
</dbReference>
<protein>
    <submittedName>
        <fullName evidence="3">Double-stranded DNA-binding domain-containing protein</fullName>
    </submittedName>
</protein>
<sequence length="113" mass="12583">MDKYQIPQTAAQKQAQKEQVEQKQAVLSHYLLPDARQRLERVSLVAPERAARVEAVIFQLAQTGQIGPQSVDEARIKNMLEQLAQGEGAKGLLLQNRVDLGVQDMLGDDDLSF</sequence>
<keyword evidence="3" id="KW-0238">DNA-binding</keyword>
<dbReference type="GO" id="GO:0003677">
    <property type="term" value="F:DNA binding"/>
    <property type="evidence" value="ECO:0007669"/>
    <property type="project" value="UniProtKB-KW"/>
</dbReference>
<reference evidence="3" key="2">
    <citation type="submission" date="2020-12" db="EMBL/GenBank/DDBJ databases">
        <title>New Spironucleus salmonicida genome in near-complete chromosomes.</title>
        <authorList>
            <person name="Xu F."/>
            <person name="Kurt Z."/>
            <person name="Jimenez-Gonzalez A."/>
            <person name="Astvaldsson A."/>
            <person name="Andersson J.O."/>
            <person name="Svard S.G."/>
        </authorList>
    </citation>
    <scope>NUCLEOTIDE SEQUENCE</scope>
    <source>
        <strain evidence="3">ATCC 50377</strain>
    </source>
</reference>
<dbReference type="Proteomes" id="UP000018208">
    <property type="component" value="Unassembled WGS sequence"/>
</dbReference>
<comment type="similarity">
    <text evidence="1">Belongs to the PDCD5 family.</text>
</comment>
<dbReference type="GO" id="GO:0005634">
    <property type="term" value="C:nucleus"/>
    <property type="evidence" value="ECO:0007669"/>
    <property type="project" value="TreeGrafter"/>
</dbReference>
<dbReference type="EMBL" id="AUWU02000007">
    <property type="protein sequence ID" value="KAH0570834.1"/>
    <property type="molecule type" value="Genomic_DNA"/>
</dbReference>
<dbReference type="AlphaFoldDB" id="V6LGV7"/>
<dbReference type="EMBL" id="KI546134">
    <property type="protein sequence ID" value="EST43747.1"/>
    <property type="molecule type" value="Genomic_DNA"/>
</dbReference>
<evidence type="ECO:0000256" key="1">
    <source>
        <dbReference type="ARBA" id="ARBA00010490"/>
    </source>
</evidence>
<dbReference type="Gene3D" id="1.10.8.140">
    <property type="entry name" value="PDCD5-like"/>
    <property type="match status" value="1"/>
</dbReference>
<evidence type="ECO:0000313" key="3">
    <source>
        <dbReference type="EMBL" id="KAH0570834.1"/>
    </source>
</evidence>
<dbReference type="InterPro" id="IPR002836">
    <property type="entry name" value="PDCD5-like"/>
</dbReference>
<accession>V6LGV7</accession>
<evidence type="ECO:0000313" key="4">
    <source>
        <dbReference type="Proteomes" id="UP000018208"/>
    </source>
</evidence>
<dbReference type="GO" id="GO:0005829">
    <property type="term" value="C:cytosol"/>
    <property type="evidence" value="ECO:0007669"/>
    <property type="project" value="TreeGrafter"/>
</dbReference>
<gene>
    <name evidence="2" type="ORF">SS50377_16480</name>
    <name evidence="3" type="ORF">SS50377_27126</name>
</gene>